<comment type="caution">
    <text evidence="2">The sequence shown here is derived from an EMBL/GenBank/DDBJ whole genome shotgun (WGS) entry which is preliminary data.</text>
</comment>
<dbReference type="InterPro" id="IPR010852">
    <property type="entry name" value="ABATE"/>
</dbReference>
<dbReference type="SUPFAM" id="SSF160904">
    <property type="entry name" value="Jann2411-like"/>
    <property type="match status" value="1"/>
</dbReference>
<dbReference type="InterPro" id="IPR023286">
    <property type="entry name" value="ABATE_dom_sf"/>
</dbReference>
<dbReference type="Gene3D" id="1.10.3300.10">
    <property type="entry name" value="Jann2411-like domain"/>
    <property type="match status" value="1"/>
</dbReference>
<protein>
    <submittedName>
        <fullName evidence="2">CGNR zinc finger domain-containing protein</fullName>
    </submittedName>
</protein>
<dbReference type="Proteomes" id="UP000734511">
    <property type="component" value="Unassembled WGS sequence"/>
</dbReference>
<dbReference type="EMBL" id="JAATEJ010000004">
    <property type="protein sequence ID" value="NJP43422.1"/>
    <property type="molecule type" value="Genomic_DNA"/>
</dbReference>
<organism evidence="2 3">
    <name type="scientific">Actinacidiphila epipremni</name>
    <dbReference type="NCBI Taxonomy" id="2053013"/>
    <lineage>
        <taxon>Bacteria</taxon>
        <taxon>Bacillati</taxon>
        <taxon>Actinomycetota</taxon>
        <taxon>Actinomycetes</taxon>
        <taxon>Kitasatosporales</taxon>
        <taxon>Streptomycetaceae</taxon>
        <taxon>Actinacidiphila</taxon>
    </lineage>
</organism>
<dbReference type="PANTHER" id="PTHR35525:SF3">
    <property type="entry name" value="BLL6575 PROTEIN"/>
    <property type="match status" value="1"/>
</dbReference>
<name>A0ABX0ZLN1_9ACTN</name>
<gene>
    <name evidence="2" type="ORF">HCN08_08400</name>
</gene>
<keyword evidence="3" id="KW-1185">Reference proteome</keyword>
<dbReference type="Pfam" id="PF11706">
    <property type="entry name" value="zf-CGNR"/>
    <property type="match status" value="1"/>
</dbReference>
<evidence type="ECO:0000313" key="2">
    <source>
        <dbReference type="EMBL" id="NJP43422.1"/>
    </source>
</evidence>
<reference evidence="2 3" key="1">
    <citation type="submission" date="2020-03" db="EMBL/GenBank/DDBJ databases">
        <title>WGS of actinomycetes isolated from Thailand.</title>
        <authorList>
            <person name="Thawai C."/>
        </authorList>
    </citation>
    <scope>NUCLEOTIDE SEQUENCE [LARGE SCALE GENOMIC DNA]</scope>
    <source>
        <strain evidence="2 3">PRB2-1</strain>
    </source>
</reference>
<accession>A0ABX0ZLN1</accession>
<dbReference type="PANTHER" id="PTHR35525">
    <property type="entry name" value="BLL6575 PROTEIN"/>
    <property type="match status" value="1"/>
</dbReference>
<proteinExistence type="predicted"/>
<sequence length="186" mass="18999">MQVLLASAAALVNIATDGAARGRPYRAPRGGELGAALAEALGLPAGQVLAEGEIARLGRTAGALREVFEALAGGRTDDAAEALNALLDANGARPQLDKFETEGGTGEWRVHFHGRDDSFAVGWSAGCATGVAMVLGGGLAGRLGVCAATGCDRVYADASRNAARQFCSTACQNRTKAAAFRARQAR</sequence>
<dbReference type="Pfam" id="PF07336">
    <property type="entry name" value="ABATE"/>
    <property type="match status" value="1"/>
</dbReference>
<evidence type="ECO:0000259" key="1">
    <source>
        <dbReference type="Pfam" id="PF11706"/>
    </source>
</evidence>
<feature type="domain" description="Zinc finger CGNR" evidence="1">
    <location>
        <begin position="142"/>
        <end position="184"/>
    </location>
</feature>
<evidence type="ECO:0000313" key="3">
    <source>
        <dbReference type="Proteomes" id="UP000734511"/>
    </source>
</evidence>
<dbReference type="InterPro" id="IPR021005">
    <property type="entry name" value="Znf_CGNR"/>
</dbReference>